<dbReference type="InterPro" id="IPR014718">
    <property type="entry name" value="GH-type_carb-bd"/>
</dbReference>
<dbReference type="EMBL" id="QLLR01000012">
    <property type="protein sequence ID" value="RAJ29713.1"/>
    <property type="molecule type" value="Genomic_DNA"/>
</dbReference>
<feature type="chain" id="PRO_5016448185" evidence="6">
    <location>
        <begin position="21"/>
        <end position="656"/>
    </location>
</feature>
<evidence type="ECO:0000259" key="7">
    <source>
        <dbReference type="Pfam" id="PF10566"/>
    </source>
</evidence>
<dbReference type="AlphaFoldDB" id="A0A327SQE8"/>
<evidence type="ECO:0000256" key="1">
    <source>
        <dbReference type="ARBA" id="ARBA00001913"/>
    </source>
</evidence>
<evidence type="ECO:0000256" key="6">
    <source>
        <dbReference type="SAM" id="SignalP"/>
    </source>
</evidence>
<keyword evidence="6" id="KW-0732">Signal</keyword>
<evidence type="ECO:0000259" key="9">
    <source>
        <dbReference type="Pfam" id="PF14509"/>
    </source>
</evidence>
<dbReference type="InterPro" id="IPR029486">
    <property type="entry name" value="GH97_N"/>
</dbReference>
<dbReference type="Proteomes" id="UP000249754">
    <property type="component" value="Unassembled WGS sequence"/>
</dbReference>
<gene>
    <name evidence="10" type="ORF">LY11_02676</name>
</gene>
<evidence type="ECO:0000313" key="10">
    <source>
        <dbReference type="EMBL" id="RAJ29713.1"/>
    </source>
</evidence>
<keyword evidence="3" id="KW-0378">Hydrolase</keyword>
<accession>A0A327SQE8</accession>
<keyword evidence="4" id="KW-0106">Calcium</keyword>
<dbReference type="OrthoDB" id="57532at2"/>
<dbReference type="InterPro" id="IPR019563">
    <property type="entry name" value="GH97_catalytic"/>
</dbReference>
<dbReference type="InterPro" id="IPR052720">
    <property type="entry name" value="Glycosyl_hydrolase_97"/>
</dbReference>
<feature type="domain" description="Glycosyl-hydrolase 97 N-terminal" evidence="8">
    <location>
        <begin position="25"/>
        <end position="288"/>
    </location>
</feature>
<dbReference type="SUPFAM" id="SSF51445">
    <property type="entry name" value="(Trans)glycosidases"/>
    <property type="match status" value="1"/>
</dbReference>
<comment type="caution">
    <text evidence="10">The sequence shown here is derived from an EMBL/GenBank/DDBJ whole genome shotgun (WGS) entry which is preliminary data.</text>
</comment>
<comment type="subunit">
    <text evidence="2">Monomer.</text>
</comment>
<dbReference type="PANTHER" id="PTHR35803:SF2">
    <property type="entry name" value="RETAINING ALPHA-GALACTOSIDASE"/>
    <property type="match status" value="1"/>
</dbReference>
<dbReference type="InterPro" id="IPR013780">
    <property type="entry name" value="Glyco_hydro_b"/>
</dbReference>
<evidence type="ECO:0000256" key="2">
    <source>
        <dbReference type="ARBA" id="ARBA00011245"/>
    </source>
</evidence>
<dbReference type="InterPro" id="IPR029483">
    <property type="entry name" value="GH97_C"/>
</dbReference>
<dbReference type="Gene3D" id="2.60.40.1180">
    <property type="entry name" value="Golgi alpha-mannosidase II"/>
    <property type="match status" value="1"/>
</dbReference>
<comment type="cofactor">
    <cofactor evidence="1">
        <name>Ca(2+)</name>
        <dbReference type="ChEBI" id="CHEBI:29108"/>
    </cofactor>
</comment>
<evidence type="ECO:0000256" key="3">
    <source>
        <dbReference type="ARBA" id="ARBA00022801"/>
    </source>
</evidence>
<keyword evidence="5" id="KW-0326">Glycosidase</keyword>
<dbReference type="PANTHER" id="PTHR35803">
    <property type="entry name" value="GLUCAN 1,4-ALPHA-GLUCOSIDASE SUSB-RELATED"/>
    <property type="match status" value="1"/>
</dbReference>
<dbReference type="Pfam" id="PF14508">
    <property type="entry name" value="GH97_N"/>
    <property type="match status" value="1"/>
</dbReference>
<feature type="signal peptide" evidence="6">
    <location>
        <begin position="1"/>
        <end position="20"/>
    </location>
</feature>
<sequence length="656" mass="74217">MSKIIPILCFVLLFQTAAFSKDYVLQSPDKKITIHISVGKSIAWSVLKNQEVLIKPSAMSMVLKDGRNPGIIPVVSKATTKAVNQTIVSIIPVRNKLIPEVYNELKLQMKGNYAVEFRAYNDGVAYRFVTDLGPQPIEVNYEEVAFNFQENCQIYLPKENNPELQSHYEGDFKPAKLQEIPAEQYGYLPLYVATPAGTKMVITEADLHDYPNLFLYGTGTQTLTGRFPKVILEATPKPNSDRAEIIVKKADYHAKTTGNRTFPWRTVIITSSDKELLENEMVYKLARPNILTQTDWIKPGKVAWDWWNDNNIYGVNFKSGINTETYKYYVDFASAYGLEYIILDEGWSKATTDLLAPNPQLDLEGLVKYAAAKKVGVILWALWKPLDQNMEAILDQYVKWGVKGVKVDFMARADQYMVNFYERAAQETARRKLLLDLHGAYKPVGLNREYPNVINYEGVKGMENNKWEETITPVHNTTLPFTRMVAGPMDYTPGAMLNSNKDEFHVSMTSPMSRGTRAHQTSMYVLYDSPLQMLCDNPSNYLREPVYTHYIARFPTVWDKTIALEGKIAEYAVVARKNGNNWYIGGMTNWDARGFDIPLTFLDGKKYKIEILQDGINVGKHAADYQIISKEVTAGEILHIDMAAGGGYTAILTPIG</sequence>
<dbReference type="Pfam" id="PF14509">
    <property type="entry name" value="GH97_C"/>
    <property type="match status" value="1"/>
</dbReference>
<proteinExistence type="predicted"/>
<dbReference type="GO" id="GO:0030246">
    <property type="term" value="F:carbohydrate binding"/>
    <property type="evidence" value="ECO:0007669"/>
    <property type="project" value="InterPro"/>
</dbReference>
<organism evidence="10 11">
    <name type="scientific">Pedobacter cryoconitis</name>
    <dbReference type="NCBI Taxonomy" id="188932"/>
    <lineage>
        <taxon>Bacteria</taxon>
        <taxon>Pseudomonadati</taxon>
        <taxon>Bacteroidota</taxon>
        <taxon>Sphingobacteriia</taxon>
        <taxon>Sphingobacteriales</taxon>
        <taxon>Sphingobacteriaceae</taxon>
        <taxon>Pedobacter</taxon>
    </lineage>
</organism>
<evidence type="ECO:0000313" key="11">
    <source>
        <dbReference type="Proteomes" id="UP000249754"/>
    </source>
</evidence>
<dbReference type="InterPro" id="IPR017853">
    <property type="entry name" value="GH"/>
</dbReference>
<reference evidence="10 11" key="1">
    <citation type="submission" date="2018-06" db="EMBL/GenBank/DDBJ databases">
        <title>Genomic Encyclopedia of Archaeal and Bacterial Type Strains, Phase II (KMG-II): from individual species to whole genera.</title>
        <authorList>
            <person name="Goeker M."/>
        </authorList>
    </citation>
    <scope>NUCLEOTIDE SEQUENCE [LARGE SCALE GENOMIC DNA]</scope>
    <source>
        <strain evidence="10 11">DSM 14825</strain>
    </source>
</reference>
<dbReference type="GO" id="GO:0016798">
    <property type="term" value="F:hydrolase activity, acting on glycosyl bonds"/>
    <property type="evidence" value="ECO:0007669"/>
    <property type="project" value="UniProtKB-KW"/>
</dbReference>
<evidence type="ECO:0000256" key="5">
    <source>
        <dbReference type="ARBA" id="ARBA00023295"/>
    </source>
</evidence>
<dbReference type="RefSeq" id="WP_111634150.1">
    <property type="nucleotide sequence ID" value="NZ_QLLR01000012.1"/>
</dbReference>
<dbReference type="Gene3D" id="3.20.20.70">
    <property type="entry name" value="Aldolase class I"/>
    <property type="match status" value="1"/>
</dbReference>
<evidence type="ECO:0000259" key="8">
    <source>
        <dbReference type="Pfam" id="PF14508"/>
    </source>
</evidence>
<dbReference type="InterPro" id="IPR013785">
    <property type="entry name" value="Aldolase_TIM"/>
</dbReference>
<dbReference type="Gene3D" id="2.70.98.10">
    <property type="match status" value="1"/>
</dbReference>
<name>A0A327SQE8_9SPHI</name>
<protein>
    <submittedName>
        <fullName evidence="10">Alpha-glucosidase</fullName>
    </submittedName>
</protein>
<feature type="domain" description="Glycosyl-hydrolase 97 C-terminal oligomerisation" evidence="9">
    <location>
        <begin position="557"/>
        <end position="652"/>
    </location>
</feature>
<evidence type="ECO:0000256" key="4">
    <source>
        <dbReference type="ARBA" id="ARBA00022837"/>
    </source>
</evidence>
<feature type="domain" description="Glycosyl-hydrolase 97 catalytic" evidence="7">
    <location>
        <begin position="306"/>
        <end position="459"/>
    </location>
</feature>
<dbReference type="STRING" id="188932.AY601_3753"/>
<dbReference type="Pfam" id="PF10566">
    <property type="entry name" value="Glyco_hydro_97"/>
    <property type="match status" value="1"/>
</dbReference>